<organism evidence="2 3">
    <name type="scientific">Svornostia abyssi</name>
    <dbReference type="NCBI Taxonomy" id="2898438"/>
    <lineage>
        <taxon>Bacteria</taxon>
        <taxon>Bacillati</taxon>
        <taxon>Actinomycetota</taxon>
        <taxon>Thermoleophilia</taxon>
        <taxon>Solirubrobacterales</taxon>
        <taxon>Baekduiaceae</taxon>
        <taxon>Svornostia</taxon>
    </lineage>
</organism>
<protein>
    <submittedName>
        <fullName evidence="2">Uncharacterized protein</fullName>
    </submittedName>
</protein>
<proteinExistence type="predicted"/>
<name>A0ABY5PAR3_9ACTN</name>
<feature type="compositionally biased region" description="Acidic residues" evidence="1">
    <location>
        <begin position="1"/>
        <end position="10"/>
    </location>
</feature>
<accession>A0ABY5PAR3</accession>
<evidence type="ECO:0000256" key="1">
    <source>
        <dbReference type="SAM" id="MobiDB-lite"/>
    </source>
</evidence>
<gene>
    <name evidence="2" type="ORF">LRS13_13630</name>
</gene>
<dbReference type="EMBL" id="CP088295">
    <property type="protein sequence ID" value="UUY01764.1"/>
    <property type="molecule type" value="Genomic_DNA"/>
</dbReference>
<feature type="region of interest" description="Disordered" evidence="1">
    <location>
        <begin position="1"/>
        <end position="45"/>
    </location>
</feature>
<evidence type="ECO:0000313" key="3">
    <source>
        <dbReference type="Proteomes" id="UP001058860"/>
    </source>
</evidence>
<reference evidence="3" key="1">
    <citation type="submission" date="2021-11" db="EMBL/GenBank/DDBJ databases">
        <title>Cultivation dependent microbiological survey of springs from the worlds oldest radium mine currently devoted to the extraction of radon-saturated water.</title>
        <authorList>
            <person name="Kapinusova G."/>
            <person name="Smrhova T."/>
            <person name="Strejcek M."/>
            <person name="Suman J."/>
            <person name="Jani K."/>
            <person name="Pajer P."/>
            <person name="Uhlik O."/>
        </authorList>
    </citation>
    <scope>NUCLEOTIDE SEQUENCE [LARGE SCALE GENOMIC DNA]</scope>
    <source>
        <strain evidence="3">J379</strain>
    </source>
</reference>
<sequence>MPRDGQEDDFGAVGAALDGTDLKPSRGRQPSQRPAELAGRCGGSR</sequence>
<dbReference type="Proteomes" id="UP001058860">
    <property type="component" value="Chromosome"/>
</dbReference>
<evidence type="ECO:0000313" key="2">
    <source>
        <dbReference type="EMBL" id="UUY01764.1"/>
    </source>
</evidence>
<keyword evidence="3" id="KW-1185">Reference proteome</keyword>